<evidence type="ECO:0000256" key="1">
    <source>
        <dbReference type="ARBA" id="ARBA00004141"/>
    </source>
</evidence>
<dbReference type="SFLD" id="SFLDS00052">
    <property type="entry name" value="Ferric_Reductase_Domain"/>
    <property type="match status" value="1"/>
</dbReference>
<keyword evidence="2" id="KW-0813">Transport</keyword>
<evidence type="ECO:0000256" key="9">
    <source>
        <dbReference type="SAM" id="SignalP"/>
    </source>
</evidence>
<evidence type="ECO:0000256" key="5">
    <source>
        <dbReference type="ARBA" id="ARBA00023065"/>
    </source>
</evidence>
<feature type="transmembrane region" description="Helical" evidence="8">
    <location>
        <begin position="375"/>
        <end position="395"/>
    </location>
</feature>
<protein>
    <submittedName>
        <fullName evidence="12">Ferric reductase like transmembrane component-domain-containing protein</fullName>
    </submittedName>
</protein>
<dbReference type="Pfam" id="PF08022">
    <property type="entry name" value="FAD_binding_8"/>
    <property type="match status" value="1"/>
</dbReference>
<evidence type="ECO:0000259" key="11">
    <source>
        <dbReference type="Pfam" id="PF08022"/>
    </source>
</evidence>
<feature type="transmembrane region" description="Helical" evidence="8">
    <location>
        <begin position="346"/>
        <end position="368"/>
    </location>
</feature>
<dbReference type="InterPro" id="IPR039261">
    <property type="entry name" value="FNR_nucleotide-bd"/>
</dbReference>
<feature type="transmembrane region" description="Helical" evidence="8">
    <location>
        <begin position="170"/>
        <end position="193"/>
    </location>
</feature>
<keyword evidence="5" id="KW-0406">Ion transport</keyword>
<dbReference type="PANTHER" id="PTHR32361">
    <property type="entry name" value="FERRIC/CUPRIC REDUCTASE TRANSMEMBRANE COMPONENT"/>
    <property type="match status" value="1"/>
</dbReference>
<dbReference type="OrthoDB" id="167398at2759"/>
<dbReference type="CDD" id="cd06186">
    <property type="entry name" value="NOX_Duox_like_FAD_NADP"/>
    <property type="match status" value="1"/>
</dbReference>
<comment type="caution">
    <text evidence="12">The sequence shown here is derived from an EMBL/GenBank/DDBJ whole genome shotgun (WGS) entry which is preliminary data.</text>
</comment>
<reference evidence="12 13" key="1">
    <citation type="submission" date="2020-01" db="EMBL/GenBank/DDBJ databases">
        <authorList>
            <consortium name="DOE Joint Genome Institute"/>
            <person name="Haridas S."/>
            <person name="Albert R."/>
            <person name="Binder M."/>
            <person name="Bloem J."/>
            <person name="Labutti K."/>
            <person name="Salamov A."/>
            <person name="Andreopoulos B."/>
            <person name="Baker S.E."/>
            <person name="Barry K."/>
            <person name="Bills G."/>
            <person name="Bluhm B.H."/>
            <person name="Cannon C."/>
            <person name="Castanera R."/>
            <person name="Culley D.E."/>
            <person name="Daum C."/>
            <person name="Ezra D."/>
            <person name="Gonzalez J.B."/>
            <person name="Henrissat B."/>
            <person name="Kuo A."/>
            <person name="Liang C."/>
            <person name="Lipzen A."/>
            <person name="Lutzoni F."/>
            <person name="Magnuson J."/>
            <person name="Mondo S."/>
            <person name="Nolan M."/>
            <person name="Ohm R."/>
            <person name="Pangilinan J."/>
            <person name="Park H.-J.H."/>
            <person name="Ramirez L."/>
            <person name="Alfaro M."/>
            <person name="Sun H."/>
            <person name="Tritt A."/>
            <person name="Yoshinaga Y."/>
            <person name="Zwiers L.-H.L."/>
            <person name="Turgeon B.G."/>
            <person name="Goodwin S.B."/>
            <person name="Spatafora J.W."/>
            <person name="Crous P.W."/>
            <person name="Grigoriev I.V."/>
        </authorList>
    </citation>
    <scope>NUCLEOTIDE SEQUENCE [LARGE SCALE GENOMIC DNA]</scope>
    <source>
        <strain evidence="12 13">CBS 611.86</strain>
    </source>
</reference>
<dbReference type="PANTHER" id="PTHR32361:SF9">
    <property type="entry name" value="FERRIC REDUCTASE TRANSMEMBRANE COMPONENT 3-RELATED"/>
    <property type="match status" value="1"/>
</dbReference>
<feature type="transmembrane region" description="Helical" evidence="8">
    <location>
        <begin position="232"/>
        <end position="250"/>
    </location>
</feature>
<feature type="compositionally biased region" description="Low complexity" evidence="7">
    <location>
        <begin position="510"/>
        <end position="523"/>
    </location>
</feature>
<dbReference type="InterPro" id="IPR013112">
    <property type="entry name" value="FAD-bd_8"/>
</dbReference>
<evidence type="ECO:0000256" key="6">
    <source>
        <dbReference type="ARBA" id="ARBA00023136"/>
    </source>
</evidence>
<feature type="transmembrane region" description="Helical" evidence="8">
    <location>
        <begin position="205"/>
        <end position="226"/>
    </location>
</feature>
<evidence type="ECO:0000313" key="13">
    <source>
        <dbReference type="Proteomes" id="UP000481861"/>
    </source>
</evidence>
<dbReference type="Pfam" id="PF01794">
    <property type="entry name" value="Ferric_reduct"/>
    <property type="match status" value="1"/>
</dbReference>
<feature type="transmembrane region" description="Helical" evidence="8">
    <location>
        <begin position="570"/>
        <end position="587"/>
    </location>
</feature>
<keyword evidence="4 8" id="KW-1133">Transmembrane helix</keyword>
<evidence type="ECO:0000256" key="2">
    <source>
        <dbReference type="ARBA" id="ARBA00022448"/>
    </source>
</evidence>
<evidence type="ECO:0000259" key="10">
    <source>
        <dbReference type="Pfam" id="PF01794"/>
    </source>
</evidence>
<dbReference type="InterPro" id="IPR051410">
    <property type="entry name" value="Ferric/Cupric_Reductase"/>
</dbReference>
<feature type="domain" description="FAD-binding 8" evidence="11">
    <location>
        <begin position="430"/>
        <end position="486"/>
    </location>
</feature>
<dbReference type="EMBL" id="JAADJZ010000022">
    <property type="protein sequence ID" value="KAF2867716.1"/>
    <property type="molecule type" value="Genomic_DNA"/>
</dbReference>
<dbReference type="GO" id="GO:0000293">
    <property type="term" value="F:ferric-chelate reductase activity"/>
    <property type="evidence" value="ECO:0007669"/>
    <property type="project" value="TreeGrafter"/>
</dbReference>
<dbReference type="GO" id="GO:0005886">
    <property type="term" value="C:plasma membrane"/>
    <property type="evidence" value="ECO:0007669"/>
    <property type="project" value="TreeGrafter"/>
</dbReference>
<keyword evidence="3 8" id="KW-0812">Transmembrane</keyword>
<comment type="subcellular location">
    <subcellularLocation>
        <location evidence="1">Membrane</location>
        <topology evidence="1">Multi-pass membrane protein</topology>
    </subcellularLocation>
</comment>
<feature type="transmembrane region" description="Helical" evidence="8">
    <location>
        <begin position="407"/>
        <end position="424"/>
    </location>
</feature>
<feature type="signal peptide" evidence="9">
    <location>
        <begin position="1"/>
        <end position="20"/>
    </location>
</feature>
<feature type="region of interest" description="Disordered" evidence="7">
    <location>
        <begin position="497"/>
        <end position="523"/>
    </location>
</feature>
<feature type="chain" id="PRO_5028939572" evidence="9">
    <location>
        <begin position="21"/>
        <end position="682"/>
    </location>
</feature>
<dbReference type="InterPro" id="IPR013130">
    <property type="entry name" value="Fe3_Rdtase_TM_dom"/>
</dbReference>
<dbReference type="Proteomes" id="UP000481861">
    <property type="component" value="Unassembled WGS sequence"/>
</dbReference>
<evidence type="ECO:0000256" key="3">
    <source>
        <dbReference type="ARBA" id="ARBA00022692"/>
    </source>
</evidence>
<evidence type="ECO:0000256" key="7">
    <source>
        <dbReference type="SAM" id="MobiDB-lite"/>
    </source>
</evidence>
<name>A0A7C8M3H6_9PLEO</name>
<proteinExistence type="predicted"/>
<dbReference type="Gene3D" id="3.40.50.80">
    <property type="entry name" value="Nucleotide-binding domain of ferredoxin-NADP reductase (FNR) module"/>
    <property type="match status" value="1"/>
</dbReference>
<dbReference type="SFLD" id="SFLDG01168">
    <property type="entry name" value="Ferric_reductase_subgroup_(FRE"/>
    <property type="match status" value="1"/>
</dbReference>
<keyword evidence="6 8" id="KW-0472">Membrane</keyword>
<dbReference type="SUPFAM" id="SSF52343">
    <property type="entry name" value="Ferredoxin reductase-like, C-terminal NADP-linked domain"/>
    <property type="match status" value="1"/>
</dbReference>
<feature type="domain" description="Ferric oxidoreductase" evidence="10">
    <location>
        <begin position="274"/>
        <end position="389"/>
    </location>
</feature>
<organism evidence="12 13">
    <name type="scientific">Massariosphaeria phaeospora</name>
    <dbReference type="NCBI Taxonomy" id="100035"/>
    <lineage>
        <taxon>Eukaryota</taxon>
        <taxon>Fungi</taxon>
        <taxon>Dikarya</taxon>
        <taxon>Ascomycota</taxon>
        <taxon>Pezizomycotina</taxon>
        <taxon>Dothideomycetes</taxon>
        <taxon>Pleosporomycetidae</taxon>
        <taxon>Pleosporales</taxon>
        <taxon>Pleosporales incertae sedis</taxon>
        <taxon>Massariosphaeria</taxon>
    </lineage>
</organism>
<evidence type="ECO:0000256" key="4">
    <source>
        <dbReference type="ARBA" id="ARBA00022989"/>
    </source>
</evidence>
<accession>A0A7C8M3H6</accession>
<sequence>MKAAASSGLLTLALSGSTSALIGYGIPMYKPNCAFACRSLFASAMLECSAHDHVAGAHSHGAGPTSPECRAGDTPWLTTLAYCIKSTCIDVAPFRLEAYWAEQCTGDAAVQPKWTYQETLTELEKVPRPSAQLGEEEMLEFTALYDEETWESYRGTLFHFEYAETMHSRYGIILLVVGFGSPIFFSFLSYLSYMSSLIDKLKPRFVYPSLIGTYHVRALPFALGNAPTTGQTVYIVMFLILNVILTAAGYRSYQPNMFFENTWQEIMGYTSARTGVLAFALAPLVVLLSGRNNVLLWLTNWSHSTYMLLHRWVARIFTLQVILHSLLELVLYQKTGELATEQVAPYWIWGIVATIACVIMVVVSSLFFRRLSYELFLIIHIILAVFVIAGSWYHVELLFTRKWGYEFWIYAVCAVWFSDRLMRVGRILKNGIRKAEVTEIGEDIVRVDIKDVRWDAQPGKHTYAYFPALNPLRPWENHPFSIIPTALLSSRGHSISSTESQHSASDIEKTGASATVTSRGTTTSTSGISLYVRKSTGLTKALTSHAALPTLLDGPYPNTSTAAVLKTDRLVLIAGGIGITAILPFIAHHPNVKLHWSVKASAQGLVDDLDAVLRGVREKQVVVGQRLSVEAVLEREEAEGWKRIGVVVCGPGGLCDDVRSGVARRGREGNVVWELDVEAFSW</sequence>
<gene>
    <name evidence="12" type="ORF">BDV95DRAFT_502211</name>
</gene>
<keyword evidence="13" id="KW-1185">Reference proteome</keyword>
<keyword evidence="9" id="KW-0732">Signal</keyword>
<evidence type="ECO:0000313" key="12">
    <source>
        <dbReference type="EMBL" id="KAF2867716.1"/>
    </source>
</evidence>
<dbReference type="GO" id="GO:0015677">
    <property type="term" value="P:copper ion import"/>
    <property type="evidence" value="ECO:0007669"/>
    <property type="project" value="TreeGrafter"/>
</dbReference>
<evidence type="ECO:0000256" key="8">
    <source>
        <dbReference type="SAM" id="Phobius"/>
    </source>
</evidence>
<dbReference type="GO" id="GO:0006826">
    <property type="term" value="P:iron ion transport"/>
    <property type="evidence" value="ECO:0007669"/>
    <property type="project" value="TreeGrafter"/>
</dbReference>
<dbReference type="AlphaFoldDB" id="A0A7C8M3H6"/>
<dbReference type="GO" id="GO:0006879">
    <property type="term" value="P:intracellular iron ion homeostasis"/>
    <property type="evidence" value="ECO:0007669"/>
    <property type="project" value="TreeGrafter"/>
</dbReference>
<feature type="transmembrane region" description="Helical" evidence="8">
    <location>
        <begin position="271"/>
        <end position="290"/>
    </location>
</feature>